<dbReference type="HAMAP" id="MF_00049_B">
    <property type="entry name" value="Leu_tRNA_synth_B"/>
    <property type="match status" value="1"/>
</dbReference>
<dbReference type="Pfam" id="PF08264">
    <property type="entry name" value="Anticodon_1"/>
    <property type="match status" value="1"/>
</dbReference>
<dbReference type="InterPro" id="IPR009080">
    <property type="entry name" value="tRNAsynth_Ia_anticodon-bd"/>
</dbReference>
<evidence type="ECO:0000256" key="10">
    <source>
        <dbReference type="RuleBase" id="RU363035"/>
    </source>
</evidence>
<keyword evidence="2 9" id="KW-0963">Cytoplasm</keyword>
<dbReference type="InterPro" id="IPR002302">
    <property type="entry name" value="Leu-tRNA-ligase"/>
</dbReference>
<dbReference type="InterPro" id="IPR013155">
    <property type="entry name" value="M/V/L/I-tRNA-synth_anticd-bd"/>
</dbReference>
<dbReference type="STRING" id="1801737.A2818_01525"/>
<feature type="domain" description="Aminoacyl-tRNA synthetase class Ia" evidence="11">
    <location>
        <begin position="421"/>
        <end position="629"/>
    </location>
</feature>
<name>A0A1F6V028_9BACT</name>
<evidence type="ECO:0000256" key="3">
    <source>
        <dbReference type="ARBA" id="ARBA00022598"/>
    </source>
</evidence>
<dbReference type="GO" id="GO:0005524">
    <property type="term" value="F:ATP binding"/>
    <property type="evidence" value="ECO:0007669"/>
    <property type="project" value="UniProtKB-UniRule"/>
</dbReference>
<dbReference type="Gene3D" id="1.10.730.10">
    <property type="entry name" value="Isoleucyl-tRNA Synthetase, Domain 1"/>
    <property type="match status" value="1"/>
</dbReference>
<evidence type="ECO:0000313" key="14">
    <source>
        <dbReference type="EMBL" id="OGI62988.1"/>
    </source>
</evidence>
<dbReference type="Pfam" id="PF13603">
    <property type="entry name" value="tRNA-synt_1_2"/>
    <property type="match status" value="1"/>
</dbReference>
<evidence type="ECO:0000259" key="12">
    <source>
        <dbReference type="Pfam" id="PF08264"/>
    </source>
</evidence>
<evidence type="ECO:0000256" key="6">
    <source>
        <dbReference type="ARBA" id="ARBA00022917"/>
    </source>
</evidence>
<dbReference type="Gene3D" id="3.10.20.590">
    <property type="match status" value="1"/>
</dbReference>
<dbReference type="GO" id="GO:0006429">
    <property type="term" value="P:leucyl-tRNA aminoacylation"/>
    <property type="evidence" value="ECO:0007669"/>
    <property type="project" value="UniProtKB-UniRule"/>
</dbReference>
<dbReference type="InterPro" id="IPR014729">
    <property type="entry name" value="Rossmann-like_a/b/a_fold"/>
</dbReference>
<evidence type="ECO:0000259" key="11">
    <source>
        <dbReference type="Pfam" id="PF00133"/>
    </source>
</evidence>
<organism evidence="14 15">
    <name type="scientific">Candidatus Nomurabacteria bacterium RIFCSPHIGHO2_01_FULL_40_12</name>
    <dbReference type="NCBI Taxonomy" id="1801737"/>
    <lineage>
        <taxon>Bacteria</taxon>
        <taxon>Candidatus Nomuraibacteriota</taxon>
    </lineage>
</organism>
<evidence type="ECO:0000256" key="5">
    <source>
        <dbReference type="ARBA" id="ARBA00022840"/>
    </source>
</evidence>
<evidence type="ECO:0000256" key="8">
    <source>
        <dbReference type="ARBA" id="ARBA00047469"/>
    </source>
</evidence>
<dbReference type="GO" id="GO:0004823">
    <property type="term" value="F:leucine-tRNA ligase activity"/>
    <property type="evidence" value="ECO:0007669"/>
    <property type="project" value="UniProtKB-UniRule"/>
</dbReference>
<dbReference type="FunFam" id="1.10.730.10:FF:000011">
    <property type="entry name" value="Leucine--tRNA ligase chloroplastic/mitochondrial"/>
    <property type="match status" value="1"/>
</dbReference>
<dbReference type="EMBL" id="MFTN01000015">
    <property type="protein sequence ID" value="OGI62988.1"/>
    <property type="molecule type" value="Genomic_DNA"/>
</dbReference>
<comment type="caution">
    <text evidence="14">The sequence shown here is derived from an EMBL/GenBank/DDBJ whole genome shotgun (WGS) entry which is preliminary data.</text>
</comment>
<dbReference type="SUPFAM" id="SSF52374">
    <property type="entry name" value="Nucleotidylyl transferase"/>
    <property type="match status" value="1"/>
</dbReference>
<keyword evidence="7 9" id="KW-0030">Aminoacyl-tRNA synthetase</keyword>
<dbReference type="InterPro" id="IPR002300">
    <property type="entry name" value="aa-tRNA-synth_Ia"/>
</dbReference>
<evidence type="ECO:0000256" key="7">
    <source>
        <dbReference type="ARBA" id="ARBA00023146"/>
    </source>
</evidence>
<dbReference type="Proteomes" id="UP000177602">
    <property type="component" value="Unassembled WGS sequence"/>
</dbReference>
<evidence type="ECO:0000256" key="4">
    <source>
        <dbReference type="ARBA" id="ARBA00022741"/>
    </source>
</evidence>
<comment type="caution">
    <text evidence="9">Lacks conserved residue(s) required for the propagation of feature annotation.</text>
</comment>
<dbReference type="PANTHER" id="PTHR43740">
    <property type="entry name" value="LEUCYL-TRNA SYNTHETASE"/>
    <property type="match status" value="1"/>
</dbReference>
<evidence type="ECO:0000256" key="1">
    <source>
        <dbReference type="ARBA" id="ARBA00005594"/>
    </source>
</evidence>
<comment type="catalytic activity">
    <reaction evidence="8 9">
        <text>tRNA(Leu) + L-leucine + ATP = L-leucyl-tRNA(Leu) + AMP + diphosphate</text>
        <dbReference type="Rhea" id="RHEA:11688"/>
        <dbReference type="Rhea" id="RHEA-COMP:9613"/>
        <dbReference type="Rhea" id="RHEA-COMP:9622"/>
        <dbReference type="ChEBI" id="CHEBI:30616"/>
        <dbReference type="ChEBI" id="CHEBI:33019"/>
        <dbReference type="ChEBI" id="CHEBI:57427"/>
        <dbReference type="ChEBI" id="CHEBI:78442"/>
        <dbReference type="ChEBI" id="CHEBI:78494"/>
        <dbReference type="ChEBI" id="CHEBI:456215"/>
        <dbReference type="EC" id="6.1.1.4"/>
    </reaction>
</comment>
<dbReference type="SUPFAM" id="SSF50677">
    <property type="entry name" value="ValRS/IleRS/LeuRS editing domain"/>
    <property type="match status" value="1"/>
</dbReference>
<dbReference type="CDD" id="cd00812">
    <property type="entry name" value="LeuRS_core"/>
    <property type="match status" value="1"/>
</dbReference>
<keyword evidence="5 9" id="KW-0067">ATP-binding</keyword>
<evidence type="ECO:0000256" key="9">
    <source>
        <dbReference type="HAMAP-Rule" id="MF_00049"/>
    </source>
</evidence>
<dbReference type="PROSITE" id="PS00178">
    <property type="entry name" value="AA_TRNA_LIGASE_I"/>
    <property type="match status" value="1"/>
</dbReference>
<dbReference type="CDD" id="cd07958">
    <property type="entry name" value="Anticodon_Ia_Leu_BEm"/>
    <property type="match status" value="1"/>
</dbReference>
<comment type="subcellular location">
    <subcellularLocation>
        <location evidence="9">Cytoplasm</location>
    </subcellularLocation>
</comment>
<dbReference type="Pfam" id="PF00133">
    <property type="entry name" value="tRNA-synt_1"/>
    <property type="match status" value="2"/>
</dbReference>
<evidence type="ECO:0000313" key="15">
    <source>
        <dbReference type="Proteomes" id="UP000177602"/>
    </source>
</evidence>
<dbReference type="NCBIfam" id="TIGR00396">
    <property type="entry name" value="leuS_bact"/>
    <property type="match status" value="1"/>
</dbReference>
<gene>
    <name evidence="9" type="primary">leuS</name>
    <name evidence="14" type="ORF">A2818_01525</name>
</gene>
<keyword evidence="4 9" id="KW-0547">Nucleotide-binding</keyword>
<dbReference type="FunFam" id="3.40.50.620:FF:000056">
    <property type="entry name" value="Leucine--tRNA ligase"/>
    <property type="match status" value="1"/>
</dbReference>
<dbReference type="InterPro" id="IPR001412">
    <property type="entry name" value="aa-tRNA-synth_I_CS"/>
</dbReference>
<dbReference type="InterPro" id="IPR009008">
    <property type="entry name" value="Val/Leu/Ile-tRNA-synth_edit"/>
</dbReference>
<protein>
    <recommendedName>
        <fullName evidence="9">Leucine--tRNA ligase</fullName>
        <ecNumber evidence="9">6.1.1.4</ecNumber>
    </recommendedName>
    <alternativeName>
        <fullName evidence="9">Leucyl-tRNA synthetase</fullName>
        <shortName evidence="9">LeuRS</shortName>
    </alternativeName>
</protein>
<dbReference type="InterPro" id="IPR025709">
    <property type="entry name" value="Leu_tRNA-synth_edit"/>
</dbReference>
<feature type="domain" description="Leucyl-tRNA synthetase editing" evidence="13">
    <location>
        <begin position="220"/>
        <end position="407"/>
    </location>
</feature>
<sequence length="840" mass="96568">MKVYDHKKIEKKWQALWDKKQIYKAKDFSKKPKFYGLIEFPYPSGAGLHVGHIRSNTAMDIISRKRRMEGYNVLYPIGWDAFGLPTENYAIKSGIHPIKVTKDNTDTFRRQLKSLGFSFDWSREINTTDPKYYKWTQWIFLQFFKKGLAYKTRTEINWCPSCKIGLANEEVVGGMCERCGGPTEKREKEQWMLAITKYADRLDKDLDTVDYLPKIKIQQRNWIGKSEGINITYPIEGFRKTVTVFTTRPDTNFGATFIALAPDGEFVKKNLKDFPKYQQVRDYISGVKKKTDIERLAEGRKKTGVFTGLYVVNGLNNKKIPMYVADFVLGGVGTGALVGVPGHDLRDFEFAQEMNLEIVRVVVGPDGDTSPITRTEQVQEETGIMTNSGFLDGMDIHFATKKMMDRMENLGMGKRTVTYKLRDWVFSRQRYWGEPIPLIFCSSCVKASADKENSGWVPVPDKDLPVVLPKVANYKPTDDGESPLAHIGKWVNVKCPKCKGKAKRETDTMPNWAGSSWYYLRYTDPKNNKEFASKKNLDYWVPKGVDWYNGGMEHTTLHLLYSRFWHKFLYDLKLVPTSEPYMKRTSHGLILADDGTKFSKSKGNGIDPEDLVKRYGADTVRMYEMFMGPFDQAVSWNTDSLIGPRRFLERVWKIGSIITLKGAPVKNSGAFALGDERTGNPRRIEFLPEHLSKLLHKTIKKVSEDIEEMRFNTAVSSMMVLLNKMEKGEVNKEDFIKFLQILAPFAPHITEELWSNLGNKDSVHLSIWPKWDKNKITEEKMKIVVQVNGKMRTEIMIEANAEEEEVKNQALLNEVVLKYASGKDIKKVFYVKNRLINIVL</sequence>
<accession>A0A1F6V028</accession>
<comment type="similarity">
    <text evidence="1 9 10">Belongs to the class-I aminoacyl-tRNA synthetase family.</text>
</comment>
<feature type="domain" description="Aminoacyl-tRNA synthetase class Ia" evidence="11">
    <location>
        <begin position="13"/>
        <end position="218"/>
    </location>
</feature>
<keyword evidence="3 9" id="KW-0436">Ligase</keyword>
<feature type="domain" description="Methionyl/Valyl/Leucyl/Isoleucyl-tRNA synthetase anticodon-binding" evidence="12">
    <location>
        <begin position="693"/>
        <end position="805"/>
    </location>
</feature>
<proteinExistence type="inferred from homology"/>
<evidence type="ECO:0000256" key="2">
    <source>
        <dbReference type="ARBA" id="ARBA00022490"/>
    </source>
</evidence>
<keyword evidence="6 9" id="KW-0648">Protein biosynthesis</keyword>
<reference evidence="14 15" key="1">
    <citation type="journal article" date="2016" name="Nat. Commun.">
        <title>Thousands of microbial genomes shed light on interconnected biogeochemical processes in an aquifer system.</title>
        <authorList>
            <person name="Anantharaman K."/>
            <person name="Brown C.T."/>
            <person name="Hug L.A."/>
            <person name="Sharon I."/>
            <person name="Castelle C.J."/>
            <person name="Probst A.J."/>
            <person name="Thomas B.C."/>
            <person name="Singh A."/>
            <person name="Wilkins M.J."/>
            <person name="Karaoz U."/>
            <person name="Brodie E.L."/>
            <person name="Williams K.H."/>
            <person name="Hubbard S.S."/>
            <person name="Banfield J.F."/>
        </authorList>
    </citation>
    <scope>NUCLEOTIDE SEQUENCE [LARGE SCALE GENOMIC DNA]</scope>
</reference>
<dbReference type="PRINTS" id="PR00985">
    <property type="entry name" value="TRNASYNTHLEU"/>
</dbReference>
<dbReference type="SUPFAM" id="SSF47323">
    <property type="entry name" value="Anticodon-binding domain of a subclass of class I aminoacyl-tRNA synthetases"/>
    <property type="match status" value="1"/>
</dbReference>
<dbReference type="PANTHER" id="PTHR43740:SF2">
    <property type="entry name" value="LEUCINE--TRNA LIGASE, MITOCHONDRIAL"/>
    <property type="match status" value="1"/>
</dbReference>
<dbReference type="EC" id="6.1.1.4" evidence="9"/>
<dbReference type="FunFam" id="3.40.50.620:FF:000003">
    <property type="entry name" value="Leucine--tRNA ligase"/>
    <property type="match status" value="1"/>
</dbReference>
<feature type="binding site" evidence="9">
    <location>
        <position position="600"/>
    </location>
    <ligand>
        <name>ATP</name>
        <dbReference type="ChEBI" id="CHEBI:30616"/>
    </ligand>
</feature>
<dbReference type="GO" id="GO:0005829">
    <property type="term" value="C:cytosol"/>
    <property type="evidence" value="ECO:0007669"/>
    <property type="project" value="TreeGrafter"/>
</dbReference>
<dbReference type="Gene3D" id="3.40.50.620">
    <property type="entry name" value="HUPs"/>
    <property type="match status" value="2"/>
</dbReference>
<dbReference type="GO" id="GO:0002161">
    <property type="term" value="F:aminoacyl-tRNA deacylase activity"/>
    <property type="evidence" value="ECO:0007669"/>
    <property type="project" value="InterPro"/>
</dbReference>
<evidence type="ECO:0000259" key="13">
    <source>
        <dbReference type="Pfam" id="PF13603"/>
    </source>
</evidence>
<dbReference type="AlphaFoldDB" id="A0A1F6V028"/>